<dbReference type="EMBL" id="JAUSUY010000064">
    <property type="protein sequence ID" value="MDT3429284.1"/>
    <property type="molecule type" value="Genomic_DNA"/>
</dbReference>
<accession>A0ABU3HEM1</accession>
<dbReference type="RefSeq" id="WP_312001489.1">
    <property type="nucleotide sequence ID" value="NZ_JAUSUY010000064.1"/>
</dbReference>
<comment type="similarity">
    <text evidence="1">Belongs to the ATP-dependent AMP-binding enzyme family.</text>
</comment>
<name>A0ABU3HEM1_9BACL</name>
<evidence type="ECO:0000256" key="2">
    <source>
        <dbReference type="ARBA" id="ARBA00022737"/>
    </source>
</evidence>
<dbReference type="SUPFAM" id="SSF56801">
    <property type="entry name" value="Acetyl-CoA synthetase-like"/>
    <property type="match status" value="1"/>
</dbReference>
<dbReference type="PANTHER" id="PTHR45527:SF1">
    <property type="entry name" value="FATTY ACID SYNTHASE"/>
    <property type="match status" value="1"/>
</dbReference>
<dbReference type="PANTHER" id="PTHR45527">
    <property type="entry name" value="NONRIBOSOMAL PEPTIDE SYNTHETASE"/>
    <property type="match status" value="1"/>
</dbReference>
<dbReference type="Pfam" id="PF00501">
    <property type="entry name" value="AMP-binding"/>
    <property type="match status" value="1"/>
</dbReference>
<proteinExistence type="inferred from homology"/>
<dbReference type="Gene3D" id="3.40.50.980">
    <property type="match status" value="2"/>
</dbReference>
<protein>
    <submittedName>
        <fullName evidence="4">Iturin family lipopeptide synthetase B</fullName>
    </submittedName>
</protein>
<comment type="caution">
    <text evidence="4">The sequence shown here is derived from an EMBL/GenBank/DDBJ whole genome shotgun (WGS) entry which is preliminary data.</text>
</comment>
<gene>
    <name evidence="4" type="ORF">J2Z22_004889</name>
</gene>
<keyword evidence="5" id="KW-1185">Reference proteome</keyword>
<dbReference type="Gene3D" id="2.30.38.10">
    <property type="entry name" value="Luciferase, Domain 3"/>
    <property type="match status" value="1"/>
</dbReference>
<feature type="non-terminal residue" evidence="4">
    <location>
        <position position="1"/>
    </location>
</feature>
<dbReference type="Proteomes" id="UP001248709">
    <property type="component" value="Unassembled WGS sequence"/>
</dbReference>
<evidence type="ECO:0000256" key="1">
    <source>
        <dbReference type="ARBA" id="ARBA00006432"/>
    </source>
</evidence>
<feature type="domain" description="AMP-dependent synthetase/ligase" evidence="3">
    <location>
        <begin position="1"/>
        <end position="331"/>
    </location>
</feature>
<dbReference type="InterPro" id="IPR000873">
    <property type="entry name" value="AMP-dep_synth/lig_dom"/>
</dbReference>
<sequence>ERANRLARTLRDKGVRADEPVAIMAERSLEMIVGIFGILKAGGAYVPIDSEFPEDRIRYVLENAGVRLLLTQRHLEERIAFGGKLVFVNEPEAYGTQHTNLEPIAGPHHLAYTIYTSGTTGSPKGTLIEHRQVVHLLESLRKQVYAAYDTGLRVALLASYHFDASVQQIFAALLFGHTLYVVPKTTVSDGQALSDYYCLHQIDVTDGTPAHLQLLVAADSLQGVALRHMLIGGEALSWVTVSRLLDRFYADGPNGTAPRITNVYGPTELCVDASAFDILPGASLPTNGYVPIGKPLGNHRFYILDACGGLQPFNVQGELCIAGDGVGRGYLNRPELTAERFVADPFVPGERMYRTGDLARWLPDGNIEYMGRIDHQVKIRG</sequence>
<feature type="non-terminal residue" evidence="4">
    <location>
        <position position="381"/>
    </location>
</feature>
<dbReference type="NCBIfam" id="TIGR01733">
    <property type="entry name" value="AA-adenyl-dom"/>
    <property type="match status" value="1"/>
</dbReference>
<evidence type="ECO:0000313" key="5">
    <source>
        <dbReference type="Proteomes" id="UP001248709"/>
    </source>
</evidence>
<evidence type="ECO:0000313" key="4">
    <source>
        <dbReference type="EMBL" id="MDT3429284.1"/>
    </source>
</evidence>
<keyword evidence="2" id="KW-0677">Repeat</keyword>
<evidence type="ECO:0000259" key="3">
    <source>
        <dbReference type="Pfam" id="PF00501"/>
    </source>
</evidence>
<reference evidence="4 5" key="1">
    <citation type="submission" date="2023-07" db="EMBL/GenBank/DDBJ databases">
        <title>Genomic Encyclopedia of Type Strains, Phase IV (KMG-IV): sequencing the most valuable type-strain genomes for metagenomic binning, comparative biology and taxonomic classification.</title>
        <authorList>
            <person name="Goeker M."/>
        </authorList>
    </citation>
    <scope>NUCLEOTIDE SEQUENCE [LARGE SCALE GENOMIC DNA]</scope>
    <source>
        <strain evidence="4 5">T98</strain>
    </source>
</reference>
<dbReference type="InterPro" id="IPR010071">
    <property type="entry name" value="AA_adenyl_dom"/>
</dbReference>
<organism evidence="4 5">
    <name type="scientific">Paenibacillus forsythiae</name>
    <dbReference type="NCBI Taxonomy" id="365616"/>
    <lineage>
        <taxon>Bacteria</taxon>
        <taxon>Bacillati</taxon>
        <taxon>Bacillota</taxon>
        <taxon>Bacilli</taxon>
        <taxon>Bacillales</taxon>
        <taxon>Paenibacillaceae</taxon>
        <taxon>Paenibacillus</taxon>
    </lineage>
</organism>